<feature type="repeat" description="Pumilio" evidence="2">
    <location>
        <begin position="292"/>
        <end position="328"/>
    </location>
</feature>
<dbReference type="InterPro" id="IPR011989">
    <property type="entry name" value="ARM-like"/>
</dbReference>
<dbReference type="Gene3D" id="1.25.10.10">
    <property type="entry name" value="Leucine-rich Repeat Variant"/>
    <property type="match status" value="1"/>
</dbReference>
<feature type="region of interest" description="Disordered" evidence="3">
    <location>
        <begin position="624"/>
        <end position="643"/>
    </location>
</feature>
<dbReference type="VEuPathDB" id="TriTrypDB:LtaPh_2120100"/>
<dbReference type="PROSITE" id="PS50302">
    <property type="entry name" value="PUM"/>
    <property type="match status" value="7"/>
</dbReference>
<dbReference type="InterPro" id="IPR033133">
    <property type="entry name" value="PUM-HD"/>
</dbReference>
<evidence type="ECO:0000256" key="1">
    <source>
        <dbReference type="ARBA" id="ARBA00022737"/>
    </source>
</evidence>
<gene>
    <name evidence="5" type="ORF">LtaPh_2120100</name>
</gene>
<dbReference type="GO" id="GO:0010608">
    <property type="term" value="P:post-transcriptional regulation of gene expression"/>
    <property type="evidence" value="ECO:0007669"/>
    <property type="project" value="TreeGrafter"/>
</dbReference>
<feature type="repeat" description="Pumilio" evidence="2">
    <location>
        <begin position="402"/>
        <end position="437"/>
    </location>
</feature>
<evidence type="ECO:0000259" key="4">
    <source>
        <dbReference type="PROSITE" id="PS50303"/>
    </source>
</evidence>
<accession>A0A640KFG1</accession>
<feature type="domain" description="PUM-HD" evidence="4">
    <location>
        <begin position="271"/>
        <end position="609"/>
    </location>
</feature>
<dbReference type="PANTHER" id="PTHR12537">
    <property type="entry name" value="RNA BINDING PROTEIN PUMILIO-RELATED"/>
    <property type="match status" value="1"/>
</dbReference>
<feature type="repeat" description="Pumilio" evidence="2">
    <location>
        <begin position="329"/>
        <end position="366"/>
    </location>
</feature>
<dbReference type="CDD" id="cd07920">
    <property type="entry name" value="Pumilio"/>
    <property type="match status" value="1"/>
</dbReference>
<feature type="repeat" description="Pumilio" evidence="2">
    <location>
        <begin position="510"/>
        <end position="545"/>
    </location>
</feature>
<dbReference type="PROSITE" id="PS50303">
    <property type="entry name" value="PUM_HD"/>
    <property type="match status" value="1"/>
</dbReference>
<keyword evidence="6" id="KW-1185">Reference proteome</keyword>
<feature type="repeat" description="Pumilio" evidence="2">
    <location>
        <begin position="438"/>
        <end position="473"/>
    </location>
</feature>
<protein>
    <submittedName>
        <fullName evidence="5">RNA-binding regulatory protein, putative</fullName>
    </submittedName>
</protein>
<feature type="repeat" description="Pumilio" evidence="2">
    <location>
        <begin position="474"/>
        <end position="509"/>
    </location>
</feature>
<dbReference type="OrthoDB" id="668540at2759"/>
<dbReference type="AlphaFoldDB" id="A0A640KFG1"/>
<dbReference type="Proteomes" id="UP000419144">
    <property type="component" value="Unassembled WGS sequence"/>
</dbReference>
<dbReference type="InterPro" id="IPR033712">
    <property type="entry name" value="Pumilio_RNA-bd"/>
</dbReference>
<proteinExistence type="predicted"/>
<sequence>MQASMNVLPSRPRISSHSLFSSFSSGLRLPFHLSHLHLDRFEFKPHRYDSRRRTHFCPSAFFAYLRSCCLYLFECLFFFLKASSLRAETATFSCSEMAWTVHEDEYRAVGYNNLEEILQYVVHTEESTQQSKPTGKYTKSSQVFASPSPLTAAELSSPIKHQLTNSVSWHLQSHTPISSSLHNMGVPYTPAQSPPQRRCNNRFNGSQGGHYDGKPKITSSSETYVLSPSTKKRGMCVGQMDHLMATELNMPVRELIMQDALASQDMMVGGGYGDWSGNGSKYSQSGALTADSLRGRVYETAKDQHGCRYLQRWLDTNSDPEALQVIMDEIIPHVGELMTDQYANFLIQKLFDIMPDDVRYKVAIVAAPQICMISLTPHGTFSVQKMIETISTREEMEIICEALSKDVVRLVKDAHGNHVIQKVLQRFEFDDKEYIYRAVATDCVSIAKNKQGCCVLQRCLEYASPRQKASLVDQVLACCLQIVQDPFGNYVLQYVLEAHDSKINDTIALAFLPHLVQLSMNKFSSNVMEKVLRGASKPVQVMYMEEMCNPEIISHLIQDDYGNYVLQTALTINAPAQAEQLVNAIRPFMVLIKNAPYAKKMEGKMEAVARKIEGNDFTAPRDVEIDGRQSRGGSPHGKFFPLS</sequence>
<dbReference type="SMART" id="SM00025">
    <property type="entry name" value="Pumilio"/>
    <property type="match status" value="8"/>
</dbReference>
<comment type="caution">
    <text evidence="5">The sequence shown here is derived from an EMBL/GenBank/DDBJ whole genome shotgun (WGS) entry which is preliminary data.</text>
</comment>
<evidence type="ECO:0000313" key="5">
    <source>
        <dbReference type="EMBL" id="GET88446.1"/>
    </source>
</evidence>
<dbReference type="PANTHER" id="PTHR12537:SF190">
    <property type="entry name" value="RNA BINDING PROTEIN, PUTATIVE-RELATED"/>
    <property type="match status" value="1"/>
</dbReference>
<evidence type="ECO:0000256" key="3">
    <source>
        <dbReference type="SAM" id="MobiDB-lite"/>
    </source>
</evidence>
<evidence type="ECO:0000313" key="6">
    <source>
        <dbReference type="Proteomes" id="UP000419144"/>
    </source>
</evidence>
<dbReference type="SUPFAM" id="SSF48371">
    <property type="entry name" value="ARM repeat"/>
    <property type="match status" value="1"/>
</dbReference>
<evidence type="ECO:0000256" key="2">
    <source>
        <dbReference type="PROSITE-ProRule" id="PRU00317"/>
    </source>
</evidence>
<reference evidence="5" key="1">
    <citation type="submission" date="2019-11" db="EMBL/GenBank/DDBJ databases">
        <title>Leishmania tarentolae CDS.</title>
        <authorList>
            <person name="Goto Y."/>
            <person name="Yamagishi J."/>
        </authorList>
    </citation>
    <scope>NUCLEOTIDE SEQUENCE [LARGE SCALE GENOMIC DNA]</scope>
    <source>
        <strain evidence="5">Parrot Tar II</strain>
    </source>
</reference>
<keyword evidence="1" id="KW-0677">Repeat</keyword>
<dbReference type="FunFam" id="1.25.10.10:FF:000237">
    <property type="entry name" value="Pumilio homolog 9"/>
    <property type="match status" value="1"/>
</dbReference>
<feature type="region of interest" description="Disordered" evidence="3">
    <location>
        <begin position="178"/>
        <end position="223"/>
    </location>
</feature>
<organism evidence="5 6">
    <name type="scientific">Leishmania tarentolae</name>
    <name type="common">Sauroleishmania tarentolae</name>
    <dbReference type="NCBI Taxonomy" id="5689"/>
    <lineage>
        <taxon>Eukaryota</taxon>
        <taxon>Discoba</taxon>
        <taxon>Euglenozoa</taxon>
        <taxon>Kinetoplastea</taxon>
        <taxon>Metakinetoplastina</taxon>
        <taxon>Trypanosomatida</taxon>
        <taxon>Trypanosomatidae</taxon>
        <taxon>Leishmaniinae</taxon>
        <taxon>Leishmania</taxon>
        <taxon>lizard Leishmania</taxon>
    </lineage>
</organism>
<dbReference type="EMBL" id="BLBS01000028">
    <property type="protein sequence ID" value="GET88446.1"/>
    <property type="molecule type" value="Genomic_DNA"/>
</dbReference>
<dbReference type="Pfam" id="PF00806">
    <property type="entry name" value="PUF"/>
    <property type="match status" value="8"/>
</dbReference>
<dbReference type="InterPro" id="IPR001313">
    <property type="entry name" value="Pumilio_RNA-bd_rpt"/>
</dbReference>
<dbReference type="InterPro" id="IPR016024">
    <property type="entry name" value="ARM-type_fold"/>
</dbReference>
<feature type="repeat" description="Pumilio" evidence="2">
    <location>
        <begin position="546"/>
        <end position="583"/>
    </location>
</feature>
<dbReference type="GO" id="GO:0005737">
    <property type="term" value="C:cytoplasm"/>
    <property type="evidence" value="ECO:0007669"/>
    <property type="project" value="TreeGrafter"/>
</dbReference>
<dbReference type="GO" id="GO:0003729">
    <property type="term" value="F:mRNA binding"/>
    <property type="evidence" value="ECO:0007669"/>
    <property type="project" value="TreeGrafter"/>
</dbReference>
<name>A0A640KFG1_LEITA</name>